<name>A0A7W0CHS4_9ACTN</name>
<reference evidence="2 3" key="1">
    <citation type="submission" date="2020-07" db="EMBL/GenBank/DDBJ databases">
        <title>Genomic Encyclopedia of Type Strains, Phase IV (KMG-IV): sequencing the most valuable type-strain genomes for metagenomic binning, comparative biology and taxonomic classification.</title>
        <authorList>
            <person name="Goeker M."/>
        </authorList>
    </citation>
    <scope>NUCLEOTIDE SEQUENCE [LARGE SCALE GENOMIC DNA]</scope>
    <source>
        <strain evidence="2 3">DSM 45533</strain>
    </source>
</reference>
<sequence length="727" mass="80384">MKRMKKSQAEPKPPGQGLVPTPHEGVTAVHLRPSVLLADDNARVWRVQISPSPRTPSPFGSRMGDHTIAWAVHLDVIKAEMYGKTPAEAYAWLKEAHQSAVRWMPDVDSDDTKRLRWLADSDARAVRLEDSAYLAKQWLDKADESVRLGRPAEIAERLGPAIAHHLAYVNYLPFSTVRNLKDRSTGSAEGRYRKIVLECERHFAKQAEMEVVADTPSVAKPVLARTDTEVIARPEPEPEPVKAPDPAQVRDALWRLFSFDAALRETAVVYALSKQAANQPRVDTKEVEKLAIQLTKHLKQRKSFVLKPTQIKEEAERLATRLYDSKPQQYLWKAANTIKNVADQLVLILGDPTRVEGYRKDIADYLVLAKAETQGETNKATDASERFAKIMSHLLHEHQRLCAIAYPQSVRMSGFLDPTPAEAAITRLRAEMLKLHPKQAAALAGAPGTKLFEALKKELEKDTLPAIPDVGADVIKGWVSDDTGDPLVVTFTAGTGIDVNGRPPAPAGVAGMGCHTSAWVIQSTAVKKAMRVASDEDGLDKIEELVEQDLAAEIIKLDRYLPLAQLQGGQLKTMFQAAFDALTDATSGESAGSYLTFRNMLPFATVDAGNRAGHGEGLDATVDKTFDRSALNKTLELLADERRDLPLEFAKTLRAVAVDLEDELTFKGDDRWSADFRIKAAVEDSVDRLREEADLLELGGPAADVSSTIRDTRWAEHQRLYIEAHQL</sequence>
<keyword evidence="3" id="KW-1185">Reference proteome</keyword>
<accession>A0A7W0CHS4</accession>
<gene>
    <name evidence="2" type="ORF">HNR30_002774</name>
</gene>
<dbReference type="RefSeq" id="WP_181610230.1">
    <property type="nucleotide sequence ID" value="NZ_BAABAM010000002.1"/>
</dbReference>
<dbReference type="EMBL" id="JACDUR010000003">
    <property type="protein sequence ID" value="MBA2891433.1"/>
    <property type="molecule type" value="Genomic_DNA"/>
</dbReference>
<evidence type="ECO:0000313" key="3">
    <source>
        <dbReference type="Proteomes" id="UP000530928"/>
    </source>
</evidence>
<evidence type="ECO:0000313" key="2">
    <source>
        <dbReference type="EMBL" id="MBA2891433.1"/>
    </source>
</evidence>
<proteinExistence type="predicted"/>
<organism evidence="2 3">
    <name type="scientific">Nonomuraea soli</name>
    <dbReference type="NCBI Taxonomy" id="1032476"/>
    <lineage>
        <taxon>Bacteria</taxon>
        <taxon>Bacillati</taxon>
        <taxon>Actinomycetota</taxon>
        <taxon>Actinomycetes</taxon>
        <taxon>Streptosporangiales</taxon>
        <taxon>Streptosporangiaceae</taxon>
        <taxon>Nonomuraea</taxon>
    </lineage>
</organism>
<evidence type="ECO:0000256" key="1">
    <source>
        <dbReference type="SAM" id="MobiDB-lite"/>
    </source>
</evidence>
<comment type="caution">
    <text evidence="2">The sequence shown here is derived from an EMBL/GenBank/DDBJ whole genome shotgun (WGS) entry which is preliminary data.</text>
</comment>
<dbReference type="Proteomes" id="UP000530928">
    <property type="component" value="Unassembled WGS sequence"/>
</dbReference>
<protein>
    <submittedName>
        <fullName evidence="2">Uncharacterized protein</fullName>
    </submittedName>
</protein>
<feature type="region of interest" description="Disordered" evidence="1">
    <location>
        <begin position="1"/>
        <end position="23"/>
    </location>
</feature>
<dbReference type="AlphaFoldDB" id="A0A7W0CHS4"/>